<dbReference type="PANTHER" id="PTHR31569:SF4">
    <property type="entry name" value="SWIM-TYPE DOMAIN-CONTAINING PROTEIN"/>
    <property type="match status" value="1"/>
</dbReference>
<proteinExistence type="predicted"/>
<feature type="region of interest" description="Disordered" evidence="1">
    <location>
        <begin position="1"/>
        <end position="61"/>
    </location>
</feature>
<dbReference type="VEuPathDB" id="FungiDB:PPTG_22939"/>
<dbReference type="AlphaFoldDB" id="W2LYP6"/>
<accession>W2LYP6</accession>
<dbReference type="Pfam" id="PF21056">
    <property type="entry name" value="ZSWIM1-3_RNaseH-like"/>
    <property type="match status" value="1"/>
</dbReference>
<dbReference type="Proteomes" id="UP000054423">
    <property type="component" value="Unassembled WGS sequence"/>
</dbReference>
<gene>
    <name evidence="3" type="ORF">L917_00956</name>
</gene>
<dbReference type="PANTHER" id="PTHR31569">
    <property type="entry name" value="SWIM-TYPE DOMAIN-CONTAINING PROTEIN"/>
    <property type="match status" value="1"/>
</dbReference>
<feature type="domain" description="ZSWIM1/3 RNaseH-like" evidence="2">
    <location>
        <begin position="258"/>
        <end position="385"/>
    </location>
</feature>
<dbReference type="InterPro" id="IPR052579">
    <property type="entry name" value="Zinc_finger_SWIM"/>
</dbReference>
<feature type="compositionally biased region" description="Polar residues" evidence="1">
    <location>
        <begin position="49"/>
        <end position="59"/>
    </location>
</feature>
<sequence>MRSTKAIVASLGPSQECSQDDVWLPTPAASGSGSGDGESSEALSVSDVPESTSSTSEGSLPTRVVALPPNKVEFASWEAVDEYVAAYVAQTFQIFRARSNTSVAERNARIDKSESKAAKIPASWEQYSRTFVCTHSGKYKSIATKRPRQEARAKGCKAQINVCVQVVDRKETTFAVRITRCQLEHNHSLTSQAYFDLLLKKGVKKSGIIDHLMNHTDNNPTPKDVQNLVQKLKTREQRDGPSGTDKRLKKWMKQFGDVPGNVGRIFLGDVGDVGAKEVATCITLQTKHVRTLFDQFPEVLMIDTTHGTNRSKYKVFSFMAHDTFGKGQFVQHTLLQNERYETLLTAMEEFKANNPAWTRLQCVLVDKDFTELSVLEKAFPGVTILLCQFHVLKYLREEIASADYGFSRSQKEQLGGVMSLLFYAKTEQSTTNASSTWFI</sequence>
<evidence type="ECO:0000259" key="2">
    <source>
        <dbReference type="Pfam" id="PF21056"/>
    </source>
</evidence>
<reference evidence="3" key="1">
    <citation type="submission" date="2013-11" db="EMBL/GenBank/DDBJ databases">
        <title>The Genome Sequence of Phytophthora parasitica CHvinca01.</title>
        <authorList>
            <consortium name="The Broad Institute Genomics Platform"/>
            <person name="Russ C."/>
            <person name="Tyler B."/>
            <person name="Panabieres F."/>
            <person name="Shan W."/>
            <person name="Tripathy S."/>
            <person name="Grunwald N."/>
            <person name="Machado M."/>
            <person name="Johnson C.S."/>
            <person name="Arredondo F."/>
            <person name="Hong C."/>
            <person name="Coffey M."/>
            <person name="Young S.K."/>
            <person name="Zeng Q."/>
            <person name="Gargeya S."/>
            <person name="Fitzgerald M."/>
            <person name="Abouelleil A."/>
            <person name="Alvarado L."/>
            <person name="Chapman S.B."/>
            <person name="Gainer-Dewar J."/>
            <person name="Goldberg J."/>
            <person name="Griggs A."/>
            <person name="Gujja S."/>
            <person name="Hansen M."/>
            <person name="Howarth C."/>
            <person name="Imamovic A."/>
            <person name="Ireland A."/>
            <person name="Larimer J."/>
            <person name="McCowan C."/>
            <person name="Murphy C."/>
            <person name="Pearson M."/>
            <person name="Poon T.W."/>
            <person name="Priest M."/>
            <person name="Roberts A."/>
            <person name="Saif S."/>
            <person name="Shea T."/>
            <person name="Sykes S."/>
            <person name="Wortman J."/>
            <person name="Nusbaum C."/>
            <person name="Birren B."/>
        </authorList>
    </citation>
    <scope>NUCLEOTIDE SEQUENCE [LARGE SCALE GENOMIC DNA]</scope>
    <source>
        <strain evidence="3">CHvinca01</strain>
    </source>
</reference>
<evidence type="ECO:0000313" key="3">
    <source>
        <dbReference type="EMBL" id="ETM02604.1"/>
    </source>
</evidence>
<dbReference type="OrthoDB" id="127160at2759"/>
<evidence type="ECO:0000256" key="1">
    <source>
        <dbReference type="SAM" id="MobiDB-lite"/>
    </source>
</evidence>
<name>W2LYP6_PHYNI</name>
<dbReference type="InterPro" id="IPR048324">
    <property type="entry name" value="ZSWIM1-3_RNaseH-like"/>
</dbReference>
<protein>
    <recommendedName>
        <fullName evidence="2">ZSWIM1/3 RNaseH-like domain-containing protein</fullName>
    </recommendedName>
</protein>
<organism evidence="3">
    <name type="scientific">Phytophthora nicotianae</name>
    <name type="common">Potato buckeye rot agent</name>
    <name type="synonym">Phytophthora parasitica</name>
    <dbReference type="NCBI Taxonomy" id="4792"/>
    <lineage>
        <taxon>Eukaryota</taxon>
        <taxon>Sar</taxon>
        <taxon>Stramenopiles</taxon>
        <taxon>Oomycota</taxon>
        <taxon>Peronosporomycetes</taxon>
        <taxon>Peronosporales</taxon>
        <taxon>Peronosporaceae</taxon>
        <taxon>Phytophthora</taxon>
    </lineage>
</organism>
<dbReference type="EMBL" id="KI677361">
    <property type="protein sequence ID" value="ETM02604.1"/>
    <property type="molecule type" value="Genomic_DNA"/>
</dbReference>